<feature type="transmembrane region" description="Helical" evidence="6">
    <location>
        <begin position="230"/>
        <end position="248"/>
    </location>
</feature>
<comment type="caution">
    <text evidence="8">The sequence shown here is derived from an EMBL/GenBank/DDBJ whole genome shotgun (WGS) entry which is preliminary data.</text>
</comment>
<evidence type="ECO:0000259" key="7">
    <source>
        <dbReference type="PROSITE" id="PS50850"/>
    </source>
</evidence>
<feature type="transmembrane region" description="Helical" evidence="6">
    <location>
        <begin position="146"/>
        <end position="166"/>
    </location>
</feature>
<protein>
    <submittedName>
        <fullName evidence="8">MFS family permease</fullName>
    </submittedName>
</protein>
<keyword evidence="5 6" id="KW-0472">Membrane</keyword>
<keyword evidence="2" id="KW-0813">Transport</keyword>
<dbReference type="InterPro" id="IPR011701">
    <property type="entry name" value="MFS"/>
</dbReference>
<feature type="transmembrane region" description="Helical" evidence="6">
    <location>
        <begin position="395"/>
        <end position="416"/>
    </location>
</feature>
<dbReference type="Gene3D" id="1.20.1250.20">
    <property type="entry name" value="MFS general substrate transporter like domains"/>
    <property type="match status" value="1"/>
</dbReference>
<accession>A0A7Y9DSH2</accession>
<keyword evidence="4 6" id="KW-1133">Transmembrane helix</keyword>
<feature type="transmembrane region" description="Helical" evidence="6">
    <location>
        <begin position="203"/>
        <end position="224"/>
    </location>
</feature>
<dbReference type="PROSITE" id="PS50850">
    <property type="entry name" value="MFS"/>
    <property type="match status" value="1"/>
</dbReference>
<dbReference type="GO" id="GO:0022857">
    <property type="term" value="F:transmembrane transporter activity"/>
    <property type="evidence" value="ECO:0007669"/>
    <property type="project" value="InterPro"/>
</dbReference>
<sequence length="463" mass="47583">MTAVRASAFDRRLLAPMVLGSILNPVNSTLIAVALVPIGIAFGAPASQTAWLVSGLYLATAVGQPVTGRLVDLYGPRPLYLVGTALVGLGGLLGLLAADLGVLVAARVVIGLGTCAGYPAAMALVRRESRRTGQDSPETVLTVLSVATQTIAVIGPTLGGLLIGLGGWRTTFAVNLPLAVLALVVGWWRLPRGAGERSAGERVVSLVDPAGIALFTVTLVTLLLVLERPALWPLAIVTAAAAAGLVWWERRAAHPFLDVRVLAGNVPLLLTFLRALLGATVSYAILYGYTQWLEQGRGLSASGAGLALLPIFLGGIGVAALTGRRREIRGKLLVGAAGQIVVAVLLLFLGPTSPIWLIVVVALVAGVPQGLNNLAIQNAVYRQADPERTASSAGLMRTFFYLGAIAAGTTGGFAFADGGATTAGLHVLAVVMLVAAGLFLLVTVVDRSLARLEAPAPGLPSGR</sequence>
<evidence type="ECO:0000256" key="3">
    <source>
        <dbReference type="ARBA" id="ARBA00022692"/>
    </source>
</evidence>
<dbReference type="GO" id="GO:0005886">
    <property type="term" value="C:plasma membrane"/>
    <property type="evidence" value="ECO:0007669"/>
    <property type="project" value="UniProtKB-SubCell"/>
</dbReference>
<feature type="transmembrane region" description="Helical" evidence="6">
    <location>
        <begin position="21"/>
        <end position="44"/>
    </location>
</feature>
<comment type="subcellular location">
    <subcellularLocation>
        <location evidence="1">Cell inner membrane</location>
        <topology evidence="1">Multi-pass membrane protein</topology>
    </subcellularLocation>
</comment>
<feature type="transmembrane region" description="Helical" evidence="6">
    <location>
        <begin position="50"/>
        <end position="67"/>
    </location>
</feature>
<feature type="transmembrane region" description="Helical" evidence="6">
    <location>
        <begin position="422"/>
        <end position="445"/>
    </location>
</feature>
<dbReference type="InterPro" id="IPR036259">
    <property type="entry name" value="MFS_trans_sf"/>
</dbReference>
<keyword evidence="9" id="KW-1185">Reference proteome</keyword>
<feature type="transmembrane region" description="Helical" evidence="6">
    <location>
        <begin position="104"/>
        <end position="125"/>
    </location>
</feature>
<dbReference type="Proteomes" id="UP000535890">
    <property type="component" value="Unassembled WGS sequence"/>
</dbReference>
<gene>
    <name evidence="8" type="ORF">BJ983_000469</name>
</gene>
<feature type="transmembrane region" description="Helical" evidence="6">
    <location>
        <begin position="79"/>
        <end position="98"/>
    </location>
</feature>
<evidence type="ECO:0000256" key="1">
    <source>
        <dbReference type="ARBA" id="ARBA00004429"/>
    </source>
</evidence>
<evidence type="ECO:0000256" key="6">
    <source>
        <dbReference type="SAM" id="Phobius"/>
    </source>
</evidence>
<dbReference type="RefSeq" id="WP_179792326.1">
    <property type="nucleotide sequence ID" value="NZ_BAABHP010000030.1"/>
</dbReference>
<feature type="transmembrane region" description="Helical" evidence="6">
    <location>
        <begin position="301"/>
        <end position="320"/>
    </location>
</feature>
<evidence type="ECO:0000313" key="9">
    <source>
        <dbReference type="Proteomes" id="UP000535890"/>
    </source>
</evidence>
<feature type="domain" description="Major facilitator superfamily (MFS) profile" evidence="7">
    <location>
        <begin position="13"/>
        <end position="447"/>
    </location>
</feature>
<reference evidence="8 9" key="1">
    <citation type="submission" date="2020-07" db="EMBL/GenBank/DDBJ databases">
        <title>Sequencing the genomes of 1000 actinobacteria strains.</title>
        <authorList>
            <person name="Klenk H.-P."/>
        </authorList>
    </citation>
    <scope>NUCLEOTIDE SEQUENCE [LARGE SCALE GENOMIC DNA]</scope>
    <source>
        <strain evidence="8 9">DSM 45772</strain>
    </source>
</reference>
<evidence type="ECO:0000256" key="2">
    <source>
        <dbReference type="ARBA" id="ARBA00022448"/>
    </source>
</evidence>
<dbReference type="Pfam" id="PF07690">
    <property type="entry name" value="MFS_1"/>
    <property type="match status" value="1"/>
</dbReference>
<dbReference type="InterPro" id="IPR020846">
    <property type="entry name" value="MFS_dom"/>
</dbReference>
<evidence type="ECO:0000313" key="8">
    <source>
        <dbReference type="EMBL" id="NYD34367.1"/>
    </source>
</evidence>
<feature type="transmembrane region" description="Helical" evidence="6">
    <location>
        <begin position="355"/>
        <end position="374"/>
    </location>
</feature>
<dbReference type="PANTHER" id="PTHR23501">
    <property type="entry name" value="MAJOR FACILITATOR SUPERFAMILY"/>
    <property type="match status" value="1"/>
</dbReference>
<feature type="transmembrane region" description="Helical" evidence="6">
    <location>
        <begin position="172"/>
        <end position="191"/>
    </location>
</feature>
<proteinExistence type="predicted"/>
<feature type="transmembrane region" description="Helical" evidence="6">
    <location>
        <begin position="268"/>
        <end position="289"/>
    </location>
</feature>
<dbReference type="EMBL" id="JACCBN010000001">
    <property type="protein sequence ID" value="NYD34367.1"/>
    <property type="molecule type" value="Genomic_DNA"/>
</dbReference>
<evidence type="ECO:0000256" key="5">
    <source>
        <dbReference type="ARBA" id="ARBA00023136"/>
    </source>
</evidence>
<dbReference type="AlphaFoldDB" id="A0A7Y9DSH2"/>
<feature type="transmembrane region" description="Helical" evidence="6">
    <location>
        <begin position="332"/>
        <end position="349"/>
    </location>
</feature>
<dbReference type="PANTHER" id="PTHR23501:SF191">
    <property type="entry name" value="VACUOLAR BASIC AMINO ACID TRANSPORTER 4"/>
    <property type="match status" value="1"/>
</dbReference>
<evidence type="ECO:0000256" key="4">
    <source>
        <dbReference type="ARBA" id="ARBA00022989"/>
    </source>
</evidence>
<organism evidence="8 9">
    <name type="scientific">Actinomycetospora corticicola</name>
    <dbReference type="NCBI Taxonomy" id="663602"/>
    <lineage>
        <taxon>Bacteria</taxon>
        <taxon>Bacillati</taxon>
        <taxon>Actinomycetota</taxon>
        <taxon>Actinomycetes</taxon>
        <taxon>Pseudonocardiales</taxon>
        <taxon>Pseudonocardiaceae</taxon>
        <taxon>Actinomycetospora</taxon>
    </lineage>
</organism>
<keyword evidence="3 6" id="KW-0812">Transmembrane</keyword>
<name>A0A7Y9DSH2_9PSEU</name>
<dbReference type="SUPFAM" id="SSF103473">
    <property type="entry name" value="MFS general substrate transporter"/>
    <property type="match status" value="1"/>
</dbReference>